<evidence type="ECO:0000313" key="3">
    <source>
        <dbReference type="Proteomes" id="UP000479710"/>
    </source>
</evidence>
<feature type="compositionally biased region" description="Basic residues" evidence="1">
    <location>
        <begin position="92"/>
        <end position="103"/>
    </location>
</feature>
<reference evidence="2 3" key="1">
    <citation type="submission" date="2019-11" db="EMBL/GenBank/DDBJ databases">
        <title>Whole genome sequence of Oryza granulata.</title>
        <authorList>
            <person name="Li W."/>
        </authorList>
    </citation>
    <scope>NUCLEOTIDE SEQUENCE [LARGE SCALE GENOMIC DNA]</scope>
    <source>
        <strain evidence="3">cv. Menghai</strain>
        <tissue evidence="2">Leaf</tissue>
    </source>
</reference>
<protein>
    <recommendedName>
        <fullName evidence="4">DUF834 domain-containing protein</fullName>
    </recommendedName>
</protein>
<proteinExistence type="predicted"/>
<sequence length="115" mass="12635">MDDGRRRRRVVEVDGARQMGCDSDGETDGATTWQTSDDDSLASRYRRGTGDTAGYGKKQGAGEHGKDGSGLELTSGRRRMRRRWPGDDGAGQRRRVCRRRRWKPGGGTVHRGGAG</sequence>
<feature type="region of interest" description="Disordered" evidence="1">
    <location>
        <begin position="1"/>
        <end position="115"/>
    </location>
</feature>
<evidence type="ECO:0000256" key="1">
    <source>
        <dbReference type="SAM" id="MobiDB-lite"/>
    </source>
</evidence>
<evidence type="ECO:0008006" key="4">
    <source>
        <dbReference type="Google" id="ProtNLM"/>
    </source>
</evidence>
<dbReference type="Proteomes" id="UP000479710">
    <property type="component" value="Unassembled WGS sequence"/>
</dbReference>
<keyword evidence="3" id="KW-1185">Reference proteome</keyword>
<organism evidence="2 3">
    <name type="scientific">Oryza meyeriana var. granulata</name>
    <dbReference type="NCBI Taxonomy" id="110450"/>
    <lineage>
        <taxon>Eukaryota</taxon>
        <taxon>Viridiplantae</taxon>
        <taxon>Streptophyta</taxon>
        <taxon>Embryophyta</taxon>
        <taxon>Tracheophyta</taxon>
        <taxon>Spermatophyta</taxon>
        <taxon>Magnoliopsida</taxon>
        <taxon>Liliopsida</taxon>
        <taxon>Poales</taxon>
        <taxon>Poaceae</taxon>
        <taxon>BOP clade</taxon>
        <taxon>Oryzoideae</taxon>
        <taxon>Oryzeae</taxon>
        <taxon>Oryzinae</taxon>
        <taxon>Oryza</taxon>
        <taxon>Oryza meyeriana</taxon>
    </lineage>
</organism>
<dbReference type="EMBL" id="SPHZ02000010">
    <property type="protein sequence ID" value="KAF0896771.1"/>
    <property type="molecule type" value="Genomic_DNA"/>
</dbReference>
<feature type="compositionally biased region" description="Gly residues" evidence="1">
    <location>
        <begin position="104"/>
        <end position="115"/>
    </location>
</feature>
<accession>A0A6G1C9S2</accession>
<dbReference type="AlphaFoldDB" id="A0A6G1C9S2"/>
<name>A0A6G1C9S2_9ORYZ</name>
<comment type="caution">
    <text evidence="2">The sequence shown here is derived from an EMBL/GenBank/DDBJ whole genome shotgun (WGS) entry which is preliminary data.</text>
</comment>
<feature type="compositionally biased region" description="Basic and acidic residues" evidence="1">
    <location>
        <begin position="60"/>
        <end position="69"/>
    </location>
</feature>
<evidence type="ECO:0000313" key="2">
    <source>
        <dbReference type="EMBL" id="KAF0896771.1"/>
    </source>
</evidence>
<gene>
    <name evidence="2" type="ORF">E2562_027358</name>
</gene>